<feature type="signal peptide" evidence="1">
    <location>
        <begin position="1"/>
        <end position="20"/>
    </location>
</feature>
<sequence>MKRSGGNVACSVMLWRMVFCFSPRLKLQLPTNNLNNLANLPKLPITTSHIMFSQALIDLPPRNNFEKLTFDVRLNIYDCILDFYREEAAELDLVSATGRVLAPLRRVYSTHLANEAREHHIKARKLHRSMLASAFAFTTLYDELLPRYFKALTFVISDRNFQFGTALVEFLRSIGKEKCGLISVIIYQDVHSRVPDDPRKLFHTVLKPEDHVFHRSYDATWWNMRRDEHGIRDDLEHAFAGNMVKIPESNVTKHLPKGCCILLRAATAATDTTTTALSTKLAYFEYTHLGGSFRNASFVGTNFSAQQIIKAFMGQDGCVVSQKAINGQRGTTWKRLMLLDPVYHSRSSGFE</sequence>
<comment type="caution">
    <text evidence="2">The sequence shown here is derived from an EMBL/GenBank/DDBJ whole genome shotgun (WGS) entry which is preliminary data.</text>
</comment>
<name>A0A9P4U121_9PEZI</name>
<reference evidence="2" key="1">
    <citation type="journal article" date="2020" name="Stud. Mycol.">
        <title>101 Dothideomycetes genomes: a test case for predicting lifestyles and emergence of pathogens.</title>
        <authorList>
            <person name="Haridas S."/>
            <person name="Albert R."/>
            <person name="Binder M."/>
            <person name="Bloem J."/>
            <person name="Labutti K."/>
            <person name="Salamov A."/>
            <person name="Andreopoulos B."/>
            <person name="Baker S."/>
            <person name="Barry K."/>
            <person name="Bills G."/>
            <person name="Bluhm B."/>
            <person name="Cannon C."/>
            <person name="Castanera R."/>
            <person name="Culley D."/>
            <person name="Daum C."/>
            <person name="Ezra D."/>
            <person name="Gonzalez J."/>
            <person name="Henrissat B."/>
            <person name="Kuo A."/>
            <person name="Liang C."/>
            <person name="Lipzen A."/>
            <person name="Lutzoni F."/>
            <person name="Magnuson J."/>
            <person name="Mondo S."/>
            <person name="Nolan M."/>
            <person name="Ohm R."/>
            <person name="Pangilinan J."/>
            <person name="Park H.-J."/>
            <person name="Ramirez L."/>
            <person name="Alfaro M."/>
            <person name="Sun H."/>
            <person name="Tritt A."/>
            <person name="Yoshinaga Y."/>
            <person name="Zwiers L.-H."/>
            <person name="Turgeon B."/>
            <person name="Goodwin S."/>
            <person name="Spatafora J."/>
            <person name="Crous P."/>
            <person name="Grigoriev I."/>
        </authorList>
    </citation>
    <scope>NUCLEOTIDE SEQUENCE</scope>
    <source>
        <strain evidence="2">CBS 130266</strain>
    </source>
</reference>
<feature type="chain" id="PRO_5040444689" evidence="1">
    <location>
        <begin position="21"/>
        <end position="351"/>
    </location>
</feature>
<organism evidence="2 3">
    <name type="scientific">Tothia fuscella</name>
    <dbReference type="NCBI Taxonomy" id="1048955"/>
    <lineage>
        <taxon>Eukaryota</taxon>
        <taxon>Fungi</taxon>
        <taxon>Dikarya</taxon>
        <taxon>Ascomycota</taxon>
        <taxon>Pezizomycotina</taxon>
        <taxon>Dothideomycetes</taxon>
        <taxon>Pleosporomycetidae</taxon>
        <taxon>Venturiales</taxon>
        <taxon>Cylindrosympodiaceae</taxon>
        <taxon>Tothia</taxon>
    </lineage>
</organism>
<dbReference type="AlphaFoldDB" id="A0A9P4U121"/>
<dbReference type="Proteomes" id="UP000800235">
    <property type="component" value="Unassembled WGS sequence"/>
</dbReference>
<gene>
    <name evidence="2" type="ORF">EJ08DRAFT_677430</name>
</gene>
<evidence type="ECO:0000313" key="3">
    <source>
        <dbReference type="Proteomes" id="UP000800235"/>
    </source>
</evidence>
<proteinExistence type="predicted"/>
<evidence type="ECO:0000256" key="1">
    <source>
        <dbReference type="SAM" id="SignalP"/>
    </source>
</evidence>
<protein>
    <submittedName>
        <fullName evidence="2">Uncharacterized protein</fullName>
    </submittedName>
</protein>
<keyword evidence="1" id="KW-0732">Signal</keyword>
<keyword evidence="3" id="KW-1185">Reference proteome</keyword>
<dbReference type="EMBL" id="MU007025">
    <property type="protein sequence ID" value="KAF2432502.1"/>
    <property type="molecule type" value="Genomic_DNA"/>
</dbReference>
<accession>A0A9P4U121</accession>
<evidence type="ECO:0000313" key="2">
    <source>
        <dbReference type="EMBL" id="KAF2432502.1"/>
    </source>
</evidence>